<sequence length="196" mass="20652">MIKKKLLITSIALIMMTLAGCGHKTQSAATSSSSSTATSAKVSNQSQVSSANSSSVSEKQAESNASLESIEPKNVAGAVLTVGAQSDEAWQNLLDSASNGDGNLQVTLEDASGMVTETGTGMFYSFTLDGNNGGEINGYTISQDEKTIYLYREQSHGSAERTIQPFKTISVQQVVKAAQQSKVQEIGNNTTIKEDN</sequence>
<comment type="caution">
    <text evidence="3">The sequence shown here is derived from an EMBL/GenBank/DDBJ whole genome shotgun (WGS) entry which is preliminary data.</text>
</comment>
<organism evidence="3 4">
    <name type="scientific">Limosilactobacillus reuteri</name>
    <name type="common">Lactobacillus reuteri</name>
    <dbReference type="NCBI Taxonomy" id="1598"/>
    <lineage>
        <taxon>Bacteria</taxon>
        <taxon>Bacillati</taxon>
        <taxon>Bacillota</taxon>
        <taxon>Bacilli</taxon>
        <taxon>Lactobacillales</taxon>
        <taxon>Lactobacillaceae</taxon>
        <taxon>Limosilactobacillus</taxon>
    </lineage>
</organism>
<proteinExistence type="predicted"/>
<evidence type="ECO:0000256" key="2">
    <source>
        <dbReference type="SAM" id="SignalP"/>
    </source>
</evidence>
<dbReference type="EMBL" id="QGHV01000088">
    <property type="protein sequence ID" value="PWT36439.1"/>
    <property type="molecule type" value="Genomic_DNA"/>
</dbReference>
<feature type="region of interest" description="Disordered" evidence="1">
    <location>
        <begin position="37"/>
        <end position="68"/>
    </location>
</feature>
<gene>
    <name evidence="3" type="ORF">DKZ35_10330</name>
</gene>
<feature type="signal peptide" evidence="2">
    <location>
        <begin position="1"/>
        <end position="19"/>
    </location>
</feature>
<accession>A0ABD6Y470</accession>
<evidence type="ECO:0000313" key="3">
    <source>
        <dbReference type="EMBL" id="PWT36439.1"/>
    </source>
</evidence>
<name>A0ABD6Y470_LIMRT</name>
<evidence type="ECO:0008006" key="5">
    <source>
        <dbReference type="Google" id="ProtNLM"/>
    </source>
</evidence>
<reference evidence="4" key="1">
    <citation type="journal article" date="2018" name="Front. Microbiol.">
        <title>Comparative Genomics of the Herbivore Gut Symbiont Lactobacillus reuteri Reveals Genetic Diversity and Lifestyle Adaptation.</title>
        <authorList>
            <person name="Zhao J."/>
        </authorList>
    </citation>
    <scope>NUCLEOTIDE SEQUENCE [LARGE SCALE GENOMIC DNA]</scope>
    <source>
        <strain evidence="4">LR9</strain>
    </source>
</reference>
<dbReference type="PROSITE" id="PS51257">
    <property type="entry name" value="PROKAR_LIPOPROTEIN"/>
    <property type="match status" value="1"/>
</dbReference>
<feature type="chain" id="PRO_5044763924" description="Lipoprotein" evidence="2">
    <location>
        <begin position="20"/>
        <end position="196"/>
    </location>
</feature>
<dbReference type="RefSeq" id="WP_109913885.1">
    <property type="nucleotide sequence ID" value="NZ_CP065540.1"/>
</dbReference>
<keyword evidence="2" id="KW-0732">Signal</keyword>
<dbReference type="Proteomes" id="UP000245735">
    <property type="component" value="Unassembled WGS sequence"/>
</dbReference>
<evidence type="ECO:0000256" key="1">
    <source>
        <dbReference type="SAM" id="MobiDB-lite"/>
    </source>
</evidence>
<evidence type="ECO:0000313" key="4">
    <source>
        <dbReference type="Proteomes" id="UP000245735"/>
    </source>
</evidence>
<protein>
    <recommendedName>
        <fullName evidence="5">Lipoprotein</fullName>
    </recommendedName>
</protein>
<dbReference type="AlphaFoldDB" id="A0ABD6Y470"/>
<feature type="compositionally biased region" description="Low complexity" evidence="1">
    <location>
        <begin position="37"/>
        <end position="58"/>
    </location>
</feature>